<keyword evidence="4" id="KW-1185">Reference proteome</keyword>
<feature type="signal peptide" evidence="2">
    <location>
        <begin position="1"/>
        <end position="32"/>
    </location>
</feature>
<feature type="region of interest" description="Disordered" evidence="1">
    <location>
        <begin position="34"/>
        <end position="80"/>
    </location>
</feature>
<evidence type="ECO:0000313" key="4">
    <source>
        <dbReference type="Proteomes" id="UP000199412"/>
    </source>
</evidence>
<evidence type="ECO:0000256" key="1">
    <source>
        <dbReference type="SAM" id="MobiDB-lite"/>
    </source>
</evidence>
<organism evidence="3 4">
    <name type="scientific">Rhodospira trueperi</name>
    <dbReference type="NCBI Taxonomy" id="69960"/>
    <lineage>
        <taxon>Bacteria</taxon>
        <taxon>Pseudomonadati</taxon>
        <taxon>Pseudomonadota</taxon>
        <taxon>Alphaproteobacteria</taxon>
        <taxon>Rhodospirillales</taxon>
        <taxon>Rhodospirillaceae</taxon>
        <taxon>Rhodospira</taxon>
    </lineage>
</organism>
<accession>A0A1G7AS61</accession>
<feature type="chain" id="PRO_5011620445" evidence="2">
    <location>
        <begin position="33"/>
        <end position="80"/>
    </location>
</feature>
<feature type="compositionally biased region" description="Polar residues" evidence="1">
    <location>
        <begin position="36"/>
        <end position="51"/>
    </location>
</feature>
<keyword evidence="2" id="KW-0732">Signal</keyword>
<dbReference type="STRING" id="69960.SAMN05421720_10465"/>
<dbReference type="EMBL" id="FNAP01000004">
    <property type="protein sequence ID" value="SDE17572.1"/>
    <property type="molecule type" value="Genomic_DNA"/>
</dbReference>
<dbReference type="AlphaFoldDB" id="A0A1G7AS61"/>
<evidence type="ECO:0000256" key="2">
    <source>
        <dbReference type="SAM" id="SignalP"/>
    </source>
</evidence>
<gene>
    <name evidence="3" type="ORF">SAMN05421720_10465</name>
</gene>
<dbReference type="Proteomes" id="UP000199412">
    <property type="component" value="Unassembled WGS sequence"/>
</dbReference>
<sequence>MALPKTLRPGPLAILSTALVVFALAGAPAALAGNGQEITGPSSDCQGQNCPKPTDGGGQASGPATDPTGGTEGTFADFER</sequence>
<name>A0A1G7AS61_9PROT</name>
<reference evidence="3 4" key="1">
    <citation type="submission" date="2016-10" db="EMBL/GenBank/DDBJ databases">
        <authorList>
            <person name="de Groot N.N."/>
        </authorList>
    </citation>
    <scope>NUCLEOTIDE SEQUENCE [LARGE SCALE GENOMIC DNA]</scope>
    <source>
        <strain evidence="3 4">ATCC 700224</strain>
    </source>
</reference>
<evidence type="ECO:0000313" key="3">
    <source>
        <dbReference type="EMBL" id="SDE17572.1"/>
    </source>
</evidence>
<proteinExistence type="predicted"/>
<protein>
    <submittedName>
        <fullName evidence="3">Uncharacterized protein</fullName>
    </submittedName>
</protein>
<dbReference type="OrthoDB" id="9994377at2"/>
<dbReference type="RefSeq" id="WP_092784265.1">
    <property type="nucleotide sequence ID" value="NZ_FNAP01000004.1"/>
</dbReference>